<organism evidence="1 2">
    <name type="scientific">Corallococcus aberystwythensis</name>
    <dbReference type="NCBI Taxonomy" id="2316722"/>
    <lineage>
        <taxon>Bacteria</taxon>
        <taxon>Pseudomonadati</taxon>
        <taxon>Myxococcota</taxon>
        <taxon>Myxococcia</taxon>
        <taxon>Myxococcales</taxon>
        <taxon>Cystobacterineae</taxon>
        <taxon>Myxococcaceae</taxon>
        <taxon>Corallococcus</taxon>
    </lineage>
</organism>
<accession>A0A3A8QZX6</accession>
<protein>
    <submittedName>
        <fullName evidence="1">Uncharacterized protein</fullName>
    </submittedName>
</protein>
<reference evidence="2" key="1">
    <citation type="submission" date="2018-09" db="EMBL/GenBank/DDBJ databases">
        <authorList>
            <person name="Livingstone P.G."/>
            <person name="Whitworth D.E."/>
        </authorList>
    </citation>
    <scope>NUCLEOTIDE SEQUENCE [LARGE SCALE GENOMIC DNA]</scope>
    <source>
        <strain evidence="2">AB050A</strain>
    </source>
</reference>
<dbReference type="AlphaFoldDB" id="A0A3A8QZX6"/>
<evidence type="ECO:0000313" key="1">
    <source>
        <dbReference type="EMBL" id="RKH74329.1"/>
    </source>
</evidence>
<comment type="caution">
    <text evidence="1">The sequence shown here is derived from an EMBL/GenBank/DDBJ whole genome shotgun (WGS) entry which is preliminary data.</text>
</comment>
<dbReference type="Proteomes" id="UP000267003">
    <property type="component" value="Unassembled WGS sequence"/>
</dbReference>
<name>A0A3A8QZX6_9BACT</name>
<sequence>MPLLAVALMCAAPVAAEPQSAGGSQGPSLLVAQLGGGDNVGLMLMPVLQFQQGRWQSLTTEAAMRLMGPATWSSFALWDAQADGRPTPLRTATTVKPFKVLWGDAYPGFLLHERPSTQVSLAVTLEPKDARARAFLSPPSEPLRDALKRKVLKAFPSLEEMGQQLVTQPETRCAGAGAWKEEALASEELDEAQEQFVGCARGTKALPLVCSVRLTRRMVSTKAPCRAVVWVDAWLVGTPERFEVVRSERGVYEHEDGTGISGNRALMLLELEGRLFALTRPLCFEGCTQLSVVEVKAQGIQSLVTGPVVPDEF</sequence>
<gene>
    <name evidence="1" type="ORF">D7W81_01880</name>
</gene>
<evidence type="ECO:0000313" key="2">
    <source>
        <dbReference type="Proteomes" id="UP000267003"/>
    </source>
</evidence>
<proteinExistence type="predicted"/>
<dbReference type="EMBL" id="RAWK01000007">
    <property type="protein sequence ID" value="RKH74329.1"/>
    <property type="molecule type" value="Genomic_DNA"/>
</dbReference>
<keyword evidence="2" id="KW-1185">Reference proteome</keyword>